<evidence type="ECO:0000313" key="6">
    <source>
        <dbReference type="EMBL" id="MPL69343.1"/>
    </source>
</evidence>
<dbReference type="InterPro" id="IPR029787">
    <property type="entry name" value="Nucleotide_cyclase"/>
</dbReference>
<keyword evidence="2" id="KW-1133">Transmembrane helix</keyword>
<dbReference type="CDD" id="cd01949">
    <property type="entry name" value="GGDEF"/>
    <property type="match status" value="1"/>
</dbReference>
<dbReference type="PANTHER" id="PTHR43155">
    <property type="entry name" value="CYCLIC DI-GMP PHOSPHODIESTERASE PA4108-RELATED"/>
    <property type="match status" value="1"/>
</dbReference>
<feature type="coiled-coil region" evidence="1">
    <location>
        <begin position="87"/>
        <end position="114"/>
    </location>
</feature>
<dbReference type="SMART" id="SM00471">
    <property type="entry name" value="HDc"/>
    <property type="match status" value="1"/>
</dbReference>
<dbReference type="Pfam" id="PF13188">
    <property type="entry name" value="PAS_8"/>
    <property type="match status" value="1"/>
</dbReference>
<accession>A0A644TQX7</accession>
<feature type="domain" description="HD-GYP" evidence="5">
    <location>
        <begin position="683"/>
        <end position="870"/>
    </location>
</feature>
<feature type="domain" description="PAS" evidence="3">
    <location>
        <begin position="288"/>
        <end position="331"/>
    </location>
</feature>
<dbReference type="PROSITE" id="PS51832">
    <property type="entry name" value="HD_GYP"/>
    <property type="match status" value="1"/>
</dbReference>
<dbReference type="SUPFAM" id="SSF55785">
    <property type="entry name" value="PYP-like sensor domain (PAS domain)"/>
    <property type="match status" value="2"/>
</dbReference>
<keyword evidence="2" id="KW-0812">Transmembrane</keyword>
<dbReference type="InterPro" id="IPR003018">
    <property type="entry name" value="GAF"/>
</dbReference>
<evidence type="ECO:0000259" key="4">
    <source>
        <dbReference type="PROSITE" id="PS50887"/>
    </source>
</evidence>
<feature type="transmembrane region" description="Helical" evidence="2">
    <location>
        <begin position="12"/>
        <end position="32"/>
    </location>
</feature>
<organism evidence="6">
    <name type="scientific">bioreactor metagenome</name>
    <dbReference type="NCBI Taxonomy" id="1076179"/>
    <lineage>
        <taxon>unclassified sequences</taxon>
        <taxon>metagenomes</taxon>
        <taxon>ecological metagenomes</taxon>
    </lineage>
</organism>
<evidence type="ECO:0000256" key="2">
    <source>
        <dbReference type="SAM" id="Phobius"/>
    </source>
</evidence>
<dbReference type="InterPro" id="IPR043128">
    <property type="entry name" value="Rev_trsase/Diguanyl_cyclase"/>
</dbReference>
<dbReference type="CDD" id="cd00130">
    <property type="entry name" value="PAS"/>
    <property type="match status" value="1"/>
</dbReference>
<dbReference type="AlphaFoldDB" id="A0A644TQX7"/>
<dbReference type="InterPro" id="IPR013656">
    <property type="entry name" value="PAS_4"/>
</dbReference>
<dbReference type="InterPro" id="IPR035965">
    <property type="entry name" value="PAS-like_dom_sf"/>
</dbReference>
<dbReference type="SMART" id="SM00091">
    <property type="entry name" value="PAS"/>
    <property type="match status" value="2"/>
</dbReference>
<dbReference type="SMART" id="SM00065">
    <property type="entry name" value="GAF"/>
    <property type="match status" value="1"/>
</dbReference>
<keyword evidence="1" id="KW-0175">Coiled coil</keyword>
<dbReference type="SMART" id="SM00267">
    <property type="entry name" value="GGDEF"/>
    <property type="match status" value="1"/>
</dbReference>
<dbReference type="InterPro" id="IPR000160">
    <property type="entry name" value="GGDEF_dom"/>
</dbReference>
<dbReference type="PROSITE" id="PS50112">
    <property type="entry name" value="PAS"/>
    <property type="match status" value="1"/>
</dbReference>
<dbReference type="Pfam" id="PF00990">
    <property type="entry name" value="GGDEF"/>
    <property type="match status" value="1"/>
</dbReference>
<keyword evidence="2" id="KW-0472">Membrane</keyword>
<dbReference type="CDD" id="cd00077">
    <property type="entry name" value="HDc"/>
    <property type="match status" value="1"/>
</dbReference>
<dbReference type="InterPro" id="IPR003607">
    <property type="entry name" value="HD/PDEase_dom"/>
</dbReference>
<dbReference type="InterPro" id="IPR029016">
    <property type="entry name" value="GAF-like_dom_sf"/>
</dbReference>
<sequence length="870" mass="98388">MISRKYALNISLIYFIFGILWILLSDIFVGTLSLNQEVMTLLSVIKGGVYVSLSAFLIYMISNHYISKLSQANQRLQDGYYELTTTHEQLAATEEELRQQFDELQQSYEKIITQNVILSTIQDTTEGLINQLDVDILLNKILEGATDLGGTQHGLLNLLDEETKTFHLKAGLGLFKDQAGLLKIDQNAEQPGQVLQTGQFSIVEDYMAWEHRLNMPHTTEIASAIHVPLKINQKVAGTLGLAYTDPGRLIKAKDIDLLERFASLASIALSNAQLHTQLQQELKKITRREETIRAIFDETNDAIFVHNAESTELINCNTKAEELLGFTLQEMQKMGMAKVDALCYNGHLAKVLKSALPEVSQLLEMSAANRQGDRLYLEANHRKVTIGDTQCIITAVRDISERKKTDAELAHAQAYKLALLNAIPDLMVLFDNQGFFIDYHQPTNFELYAQPEHFMGKNIADIFPGEFTQKALGLLKQTINNRDSQTMEYQLLQNNQLNHFEARFVKISDSEILAIIRNITHRKQTEQQLEHMSLHDPLTEIYNRTYFEEELLAIRNRNDKGVGIIVCDVDGLKLINDTLGHRSGDKLLKTVAKLLQSCTTFPDVVARIGGDEFAILAFEPDQQGMTDLTAAIKETVEKHNKTNPQLPLSLSIGWAANFDTGDSIDELFKEADNNMYREKMHQSMSTRNAIVQAMMHALEARDYITEGHADRLQELVEALGRKLKLSDPMIADLKLLAQFHDIGKVGIPDRILFKPNSLTQDELAVMRRHAEIGFRIARSTPDFAPIAEWILKHHEWWNGKGYPLNLAGEKIPLACRILALADAFDAMTNERPYRKAMNRQEALNEIRRCAGTQFDPALVEPFIKMLTDQC</sequence>
<protein>
    <submittedName>
        <fullName evidence="6">Uncharacterized protein</fullName>
    </submittedName>
</protein>
<name>A0A644TQX7_9ZZZZ</name>
<dbReference type="Pfam" id="PF13487">
    <property type="entry name" value="HD_5"/>
    <property type="match status" value="1"/>
</dbReference>
<dbReference type="Gene3D" id="3.30.450.40">
    <property type="match status" value="1"/>
</dbReference>
<comment type="caution">
    <text evidence="6">The sequence shown here is derived from an EMBL/GenBank/DDBJ whole genome shotgun (WGS) entry which is preliminary data.</text>
</comment>
<dbReference type="Pfam" id="PF13185">
    <property type="entry name" value="GAF_2"/>
    <property type="match status" value="1"/>
</dbReference>
<dbReference type="SUPFAM" id="SSF55781">
    <property type="entry name" value="GAF domain-like"/>
    <property type="match status" value="1"/>
</dbReference>
<dbReference type="Gene3D" id="1.10.3210.10">
    <property type="entry name" value="Hypothetical protein af1432"/>
    <property type="match status" value="1"/>
</dbReference>
<evidence type="ECO:0000256" key="1">
    <source>
        <dbReference type="SAM" id="Coils"/>
    </source>
</evidence>
<dbReference type="PANTHER" id="PTHR43155:SF2">
    <property type="entry name" value="CYCLIC DI-GMP PHOSPHODIESTERASE PA4108"/>
    <property type="match status" value="1"/>
</dbReference>
<evidence type="ECO:0000259" key="5">
    <source>
        <dbReference type="PROSITE" id="PS51832"/>
    </source>
</evidence>
<dbReference type="Pfam" id="PF08448">
    <property type="entry name" value="PAS_4"/>
    <property type="match status" value="1"/>
</dbReference>
<feature type="domain" description="GGDEF" evidence="4">
    <location>
        <begin position="560"/>
        <end position="695"/>
    </location>
</feature>
<dbReference type="EMBL" id="VSSQ01000046">
    <property type="protein sequence ID" value="MPL69343.1"/>
    <property type="molecule type" value="Genomic_DNA"/>
</dbReference>
<dbReference type="InterPro" id="IPR000014">
    <property type="entry name" value="PAS"/>
</dbReference>
<dbReference type="NCBIfam" id="TIGR00229">
    <property type="entry name" value="sensory_box"/>
    <property type="match status" value="1"/>
</dbReference>
<reference evidence="6" key="1">
    <citation type="submission" date="2019-08" db="EMBL/GenBank/DDBJ databases">
        <authorList>
            <person name="Kucharzyk K."/>
            <person name="Murdoch R.W."/>
            <person name="Higgins S."/>
            <person name="Loffler F."/>
        </authorList>
    </citation>
    <scope>NUCLEOTIDE SEQUENCE</scope>
</reference>
<dbReference type="Gene3D" id="3.30.70.270">
    <property type="match status" value="1"/>
</dbReference>
<dbReference type="Gene3D" id="3.30.450.20">
    <property type="entry name" value="PAS domain"/>
    <property type="match status" value="2"/>
</dbReference>
<dbReference type="PROSITE" id="PS50887">
    <property type="entry name" value="GGDEF"/>
    <property type="match status" value="1"/>
</dbReference>
<proteinExistence type="predicted"/>
<evidence type="ECO:0000259" key="3">
    <source>
        <dbReference type="PROSITE" id="PS50112"/>
    </source>
</evidence>
<gene>
    <name evidence="6" type="ORF">SDC9_15082</name>
</gene>
<dbReference type="SUPFAM" id="SSF109604">
    <property type="entry name" value="HD-domain/PDEase-like"/>
    <property type="match status" value="1"/>
</dbReference>
<dbReference type="InterPro" id="IPR037522">
    <property type="entry name" value="HD_GYP_dom"/>
</dbReference>
<dbReference type="NCBIfam" id="TIGR00254">
    <property type="entry name" value="GGDEF"/>
    <property type="match status" value="1"/>
</dbReference>
<dbReference type="SUPFAM" id="SSF55073">
    <property type="entry name" value="Nucleotide cyclase"/>
    <property type="match status" value="1"/>
</dbReference>
<feature type="transmembrane region" description="Helical" evidence="2">
    <location>
        <begin position="38"/>
        <end position="61"/>
    </location>
</feature>